<comment type="caution">
    <text evidence="2">The sequence shown here is derived from an EMBL/GenBank/DDBJ whole genome shotgun (WGS) entry which is preliminary data.</text>
</comment>
<sequence length="178" mass="20108">MDIIDAYYAADGGEDIRRAVAAGGEPFIPQIEAFVSRGKPISVFEYWQLNKRKVATQQAYHDMWDSKRSPSGRSADVLLVPTMPHTAVPHGSCRWTGYTKIFNFLDYTALAFPAGNASKDGDDGYFWDHIPRNETDAWNQQLYDPVAMDGRYVGLQIVGRRFEEEKVLGAAHQIHRLL</sequence>
<evidence type="ECO:0000259" key="1">
    <source>
        <dbReference type="Pfam" id="PF01425"/>
    </source>
</evidence>
<dbReference type="Proteomes" id="UP000694050">
    <property type="component" value="Unassembled WGS sequence"/>
</dbReference>
<evidence type="ECO:0000313" key="2">
    <source>
        <dbReference type="EMBL" id="KAG7419142.1"/>
    </source>
</evidence>
<dbReference type="Pfam" id="PF01425">
    <property type="entry name" value="Amidase"/>
    <property type="match status" value="1"/>
</dbReference>
<dbReference type="PANTHER" id="PTHR46072:SF2">
    <property type="entry name" value="AMIDASE (EUROFUNG)"/>
    <property type="match status" value="1"/>
</dbReference>
<dbReference type="InterPro" id="IPR023631">
    <property type="entry name" value="Amidase_dom"/>
</dbReference>
<reference evidence="2" key="1">
    <citation type="submission" date="2021-04" db="EMBL/GenBank/DDBJ databases">
        <title>First draft genome resource for Brassicaceae pathogens Fusarium oxysporum f. sp. raphani and Fusarium oxysporum f. sp. rapae.</title>
        <authorList>
            <person name="Asai S."/>
        </authorList>
    </citation>
    <scope>NUCLEOTIDE SEQUENCE</scope>
    <source>
        <strain evidence="2">Tf1208</strain>
    </source>
</reference>
<dbReference type="PANTHER" id="PTHR46072">
    <property type="entry name" value="AMIDASE-RELATED-RELATED"/>
    <property type="match status" value="1"/>
</dbReference>
<name>A0A8J5PF39_FUSOX</name>
<feature type="domain" description="Amidase" evidence="1">
    <location>
        <begin position="46"/>
        <end position="168"/>
    </location>
</feature>
<dbReference type="EMBL" id="JAELUQ010000002">
    <property type="protein sequence ID" value="KAG7419142.1"/>
    <property type="molecule type" value="Genomic_DNA"/>
</dbReference>
<evidence type="ECO:0000313" key="3">
    <source>
        <dbReference type="Proteomes" id="UP000694050"/>
    </source>
</evidence>
<dbReference type="AlphaFoldDB" id="A0A8J5PF39"/>
<organism evidence="2 3">
    <name type="scientific">Fusarium oxysporum f. sp. rapae</name>
    <dbReference type="NCBI Taxonomy" id="485398"/>
    <lineage>
        <taxon>Eukaryota</taxon>
        <taxon>Fungi</taxon>
        <taxon>Dikarya</taxon>
        <taxon>Ascomycota</taxon>
        <taxon>Pezizomycotina</taxon>
        <taxon>Sordariomycetes</taxon>
        <taxon>Hypocreomycetidae</taxon>
        <taxon>Hypocreales</taxon>
        <taxon>Nectriaceae</taxon>
        <taxon>Fusarium</taxon>
        <taxon>Fusarium oxysporum species complex</taxon>
    </lineage>
</organism>
<accession>A0A8J5PF39</accession>
<gene>
    <name evidence="2" type="primary">amdS-2</name>
    <name evidence="2" type="ORF">Forpe1208_v002098</name>
</gene>
<proteinExistence type="predicted"/>
<protein>
    <submittedName>
        <fullName evidence="2">Acetamidase</fullName>
    </submittedName>
</protein>